<gene>
    <name evidence="1" type="ORF">NDU88_005031</name>
</gene>
<reference evidence="1" key="1">
    <citation type="journal article" date="2022" name="bioRxiv">
        <title>Sequencing and chromosome-scale assembly of the giantPleurodeles waltlgenome.</title>
        <authorList>
            <person name="Brown T."/>
            <person name="Elewa A."/>
            <person name="Iarovenko S."/>
            <person name="Subramanian E."/>
            <person name="Araus A.J."/>
            <person name="Petzold A."/>
            <person name="Susuki M."/>
            <person name="Suzuki K.-i.T."/>
            <person name="Hayashi T."/>
            <person name="Toyoda A."/>
            <person name="Oliveira C."/>
            <person name="Osipova E."/>
            <person name="Leigh N.D."/>
            <person name="Simon A."/>
            <person name="Yun M.H."/>
        </authorList>
    </citation>
    <scope>NUCLEOTIDE SEQUENCE</scope>
    <source>
        <strain evidence="1">20211129_DDA</strain>
        <tissue evidence="1">Liver</tissue>
    </source>
</reference>
<dbReference type="Proteomes" id="UP001066276">
    <property type="component" value="Chromosome 4_2"/>
</dbReference>
<evidence type="ECO:0000313" key="1">
    <source>
        <dbReference type="EMBL" id="KAJ1164595.1"/>
    </source>
</evidence>
<proteinExistence type="predicted"/>
<name>A0AAV7SKK8_PLEWA</name>
<sequence length="73" mass="8298">MPTNFLMDACCREKIAVALEDYMDHNWGVTDSWGVEWEALKAVLRGVCIGTVCGVRQQMEQELSSSEKELEEM</sequence>
<keyword evidence="2" id="KW-1185">Reference proteome</keyword>
<dbReference type="EMBL" id="JANPWB010000008">
    <property type="protein sequence ID" value="KAJ1164595.1"/>
    <property type="molecule type" value="Genomic_DNA"/>
</dbReference>
<dbReference type="AlphaFoldDB" id="A0AAV7SKK8"/>
<comment type="caution">
    <text evidence="1">The sequence shown here is derived from an EMBL/GenBank/DDBJ whole genome shotgun (WGS) entry which is preliminary data.</text>
</comment>
<protein>
    <submittedName>
        <fullName evidence="1">Uncharacterized protein</fullName>
    </submittedName>
</protein>
<evidence type="ECO:0000313" key="2">
    <source>
        <dbReference type="Proteomes" id="UP001066276"/>
    </source>
</evidence>
<organism evidence="1 2">
    <name type="scientific">Pleurodeles waltl</name>
    <name type="common">Iberian ribbed newt</name>
    <dbReference type="NCBI Taxonomy" id="8319"/>
    <lineage>
        <taxon>Eukaryota</taxon>
        <taxon>Metazoa</taxon>
        <taxon>Chordata</taxon>
        <taxon>Craniata</taxon>
        <taxon>Vertebrata</taxon>
        <taxon>Euteleostomi</taxon>
        <taxon>Amphibia</taxon>
        <taxon>Batrachia</taxon>
        <taxon>Caudata</taxon>
        <taxon>Salamandroidea</taxon>
        <taxon>Salamandridae</taxon>
        <taxon>Pleurodelinae</taxon>
        <taxon>Pleurodeles</taxon>
    </lineage>
</organism>
<accession>A0AAV7SKK8</accession>